<name>A0A5P1FR16_ASPOF</name>
<protein>
    <recommendedName>
        <fullName evidence="4">Factor of DNA methylation 1-5/IDN2 domain-containing protein</fullName>
    </recommendedName>
</protein>
<reference evidence="3" key="1">
    <citation type="journal article" date="2017" name="Nat. Commun.">
        <title>The asparagus genome sheds light on the origin and evolution of a young Y chromosome.</title>
        <authorList>
            <person name="Harkess A."/>
            <person name="Zhou J."/>
            <person name="Xu C."/>
            <person name="Bowers J.E."/>
            <person name="Van der Hulst R."/>
            <person name="Ayyampalayam S."/>
            <person name="Mercati F."/>
            <person name="Riccardi P."/>
            <person name="McKain M.R."/>
            <person name="Kakrana A."/>
            <person name="Tang H."/>
            <person name="Ray J."/>
            <person name="Groenendijk J."/>
            <person name="Arikit S."/>
            <person name="Mathioni S.M."/>
            <person name="Nakano M."/>
            <person name="Shan H."/>
            <person name="Telgmann-Rauber A."/>
            <person name="Kanno A."/>
            <person name="Yue Z."/>
            <person name="Chen H."/>
            <person name="Li W."/>
            <person name="Chen Y."/>
            <person name="Xu X."/>
            <person name="Zhang Y."/>
            <person name="Luo S."/>
            <person name="Chen H."/>
            <person name="Gao J."/>
            <person name="Mao Z."/>
            <person name="Pires J.C."/>
            <person name="Luo M."/>
            <person name="Kudrna D."/>
            <person name="Wing R.A."/>
            <person name="Meyers B.C."/>
            <person name="Yi K."/>
            <person name="Kong H."/>
            <person name="Lavrijsen P."/>
            <person name="Sunseri F."/>
            <person name="Falavigna A."/>
            <person name="Ye Y."/>
            <person name="Leebens-Mack J.H."/>
            <person name="Chen G."/>
        </authorList>
    </citation>
    <scope>NUCLEOTIDE SEQUENCE [LARGE SCALE GENOMIC DNA]</scope>
    <source>
        <strain evidence="3">cv. DH0086</strain>
    </source>
</reference>
<dbReference type="AlphaFoldDB" id="A0A5P1FR16"/>
<proteinExistence type="predicted"/>
<gene>
    <name evidence="2" type="ORF">A4U43_C01F3450</name>
</gene>
<feature type="coiled-coil region" evidence="1">
    <location>
        <begin position="23"/>
        <end position="82"/>
    </location>
</feature>
<evidence type="ECO:0008006" key="4">
    <source>
        <dbReference type="Google" id="ProtNLM"/>
    </source>
</evidence>
<dbReference type="InterPro" id="IPR045177">
    <property type="entry name" value="FDM1-5/IDN2"/>
</dbReference>
<keyword evidence="3" id="KW-1185">Reference proteome</keyword>
<dbReference type="PANTHER" id="PTHR21596">
    <property type="entry name" value="RIBONUCLEASE P SUBUNIT P38"/>
    <property type="match status" value="1"/>
</dbReference>
<keyword evidence="1" id="KW-0175">Coiled coil</keyword>
<dbReference type="Proteomes" id="UP000243459">
    <property type="component" value="Chromosome 1"/>
</dbReference>
<evidence type="ECO:0000313" key="3">
    <source>
        <dbReference type="Proteomes" id="UP000243459"/>
    </source>
</evidence>
<evidence type="ECO:0000313" key="2">
    <source>
        <dbReference type="EMBL" id="ONK79151.1"/>
    </source>
</evidence>
<dbReference type="Gramene" id="ONK79151">
    <property type="protein sequence ID" value="ONK79151"/>
    <property type="gene ID" value="A4U43_C01F3450"/>
</dbReference>
<sequence>MELEIQQLRSNTQVMKQMGDEEDAALKRKVNEMDEELKDKVEEMEALEGLNQTVVVKERRANDELQEARKELIKHLEEMSSNSRALIGIKRVGEICAKAFHIGIKRVGEICAKAFHIACKERFPGEWVKFALIGTSFLDN</sequence>
<accession>A0A5P1FR16</accession>
<evidence type="ECO:0000256" key="1">
    <source>
        <dbReference type="SAM" id="Coils"/>
    </source>
</evidence>
<dbReference type="EMBL" id="CM007381">
    <property type="protein sequence ID" value="ONK79151.1"/>
    <property type="molecule type" value="Genomic_DNA"/>
</dbReference>
<organism evidence="2 3">
    <name type="scientific">Asparagus officinalis</name>
    <name type="common">Garden asparagus</name>
    <dbReference type="NCBI Taxonomy" id="4686"/>
    <lineage>
        <taxon>Eukaryota</taxon>
        <taxon>Viridiplantae</taxon>
        <taxon>Streptophyta</taxon>
        <taxon>Embryophyta</taxon>
        <taxon>Tracheophyta</taxon>
        <taxon>Spermatophyta</taxon>
        <taxon>Magnoliopsida</taxon>
        <taxon>Liliopsida</taxon>
        <taxon>Asparagales</taxon>
        <taxon>Asparagaceae</taxon>
        <taxon>Asparagoideae</taxon>
        <taxon>Asparagus</taxon>
    </lineage>
</organism>
<dbReference type="PANTHER" id="PTHR21596:SF3">
    <property type="entry name" value="FACTOR OF DNA METHYLATION 1-RELATED"/>
    <property type="match status" value="1"/>
</dbReference>
<dbReference type="GO" id="GO:0080188">
    <property type="term" value="P:gene silencing by siRNA-directed DNA methylation"/>
    <property type="evidence" value="ECO:0007669"/>
    <property type="project" value="InterPro"/>
</dbReference>